<dbReference type="Gramene" id="TraesRN1B0101292800.1">
    <property type="protein sequence ID" value="TraesRN1B0101292800.1"/>
    <property type="gene ID" value="TraesRN1B0101292800"/>
</dbReference>
<evidence type="ECO:0000259" key="1">
    <source>
        <dbReference type="Pfam" id="PF23247"/>
    </source>
</evidence>
<dbReference type="InterPro" id="IPR032675">
    <property type="entry name" value="LRR_dom_sf"/>
</dbReference>
<dbReference type="InterPro" id="IPR057135">
    <property type="entry name" value="At4g27190-like_LRR"/>
</dbReference>
<dbReference type="InterPro" id="IPR050905">
    <property type="entry name" value="Plant_NBS-LRR"/>
</dbReference>
<proteinExistence type="predicted"/>
<feature type="domain" description="Disease resistance protein At4g27190-like leucine-rich repeats" evidence="1">
    <location>
        <begin position="103"/>
        <end position="224"/>
    </location>
</feature>
<dbReference type="Gramene" id="TraesCLE_scaffold_002497_01G000600.1">
    <property type="protein sequence ID" value="TraesCLE_scaffold_002497_01G000600.1"/>
    <property type="gene ID" value="TraesCLE_scaffold_002497_01G000600"/>
</dbReference>
<dbReference type="PaxDb" id="4565-Traes_3DS_5CBCB2890.1"/>
<reference evidence="2" key="2">
    <citation type="submission" date="2018-10" db="UniProtKB">
        <authorList>
            <consortium name="EnsemblPlants"/>
        </authorList>
    </citation>
    <scope>IDENTIFICATION</scope>
</reference>
<accession>A0A3B5Z5S0</accession>
<dbReference type="Gramene" id="TraesCS1B02G475200.1">
    <property type="protein sequence ID" value="TraesCS1B02G475200.1"/>
    <property type="gene ID" value="TraesCS1B02G475200"/>
</dbReference>
<dbReference type="PANTHER" id="PTHR33463">
    <property type="entry name" value="NB-ARC DOMAIN-CONTAINING PROTEIN-RELATED"/>
    <property type="match status" value="1"/>
</dbReference>
<evidence type="ECO:0000313" key="3">
    <source>
        <dbReference type="Proteomes" id="UP000019116"/>
    </source>
</evidence>
<dbReference type="AlphaFoldDB" id="A0A3B5Z5S0"/>
<dbReference type="Proteomes" id="UP000019116">
    <property type="component" value="Chromosome 1B"/>
</dbReference>
<dbReference type="PANTHER" id="PTHR33463:SF206">
    <property type="entry name" value="FBD DOMAIN-CONTAINING PROTEIN"/>
    <property type="match status" value="1"/>
</dbReference>
<dbReference type="Gramene" id="TraesROB_scaffold_001799_01G000800.1">
    <property type="protein sequence ID" value="TraesROB_scaffold_001799_01G000800.1"/>
    <property type="gene ID" value="TraesROB_scaffold_001799_01G000800"/>
</dbReference>
<dbReference type="Pfam" id="PF23247">
    <property type="entry name" value="LRR_RPS2"/>
    <property type="match status" value="1"/>
</dbReference>
<dbReference type="STRING" id="4565.A0A3B5Z5S0"/>
<protein>
    <recommendedName>
        <fullName evidence="1">Disease resistance protein At4g27190-like leucine-rich repeats domain-containing protein</fullName>
    </recommendedName>
</protein>
<reference evidence="2" key="1">
    <citation type="submission" date="2018-08" db="EMBL/GenBank/DDBJ databases">
        <authorList>
            <person name="Rossello M."/>
        </authorList>
    </citation>
    <scope>NUCLEOTIDE SEQUENCE [LARGE SCALE GENOMIC DNA]</scope>
    <source>
        <strain evidence="2">cv. Chinese Spring</strain>
    </source>
</reference>
<dbReference type="OrthoDB" id="678723at2759"/>
<dbReference type="OMA" id="RWIWSTR"/>
<sequence>MQAFPQPPTTKSDRHVEIAEGSFYVETELEGDNALGQLIGYYAESLHVHDISVPAILPGHYGWSLRWCCMERCPNLDTGIFSDSYVFSKLETFWASHLLMARWIWSTRSVNSARFENLQHIHLRSCTRLQVVLAGWFTNLPSLETLHIIHCGDLSHVFICNRQDKDTYNSPFLKPDKVYEESFPKLTSIHLHDLPKLQQICDVKMEAPALKSIKIRGCWGLRRLPSVGARGQGEKKPAVEIEKDVWDALEWDADHRPDHFEALVHSRYYKEKLPRVSVLR</sequence>
<dbReference type="Gramene" id="TraesCS1B03G1268900.1">
    <property type="protein sequence ID" value="TraesCS1B03G1268900.1.CDS"/>
    <property type="gene ID" value="TraesCS1B03G1268900"/>
</dbReference>
<evidence type="ECO:0000313" key="2">
    <source>
        <dbReference type="EnsemblPlants" id="TraesCS1B02G475200.1"/>
    </source>
</evidence>
<keyword evidence="3" id="KW-1185">Reference proteome</keyword>
<name>A0A3B5Z5S0_WHEAT</name>
<dbReference type="EnsemblPlants" id="TraesCS1B02G475200.1">
    <property type="protein sequence ID" value="TraesCS1B02G475200.1"/>
    <property type="gene ID" value="TraesCS1B02G475200"/>
</dbReference>
<dbReference type="SUPFAM" id="SSF52047">
    <property type="entry name" value="RNI-like"/>
    <property type="match status" value="1"/>
</dbReference>
<dbReference type="Gramene" id="TraesCAD_scaffold_012594_01G000500.1">
    <property type="protein sequence ID" value="TraesCAD_scaffold_012594_01G000500.1"/>
    <property type="gene ID" value="TraesCAD_scaffold_012594_01G000500"/>
</dbReference>
<dbReference type="Gene3D" id="3.80.10.10">
    <property type="entry name" value="Ribonuclease Inhibitor"/>
    <property type="match status" value="1"/>
</dbReference>
<organism evidence="2">
    <name type="scientific">Triticum aestivum</name>
    <name type="common">Wheat</name>
    <dbReference type="NCBI Taxonomy" id="4565"/>
    <lineage>
        <taxon>Eukaryota</taxon>
        <taxon>Viridiplantae</taxon>
        <taxon>Streptophyta</taxon>
        <taxon>Embryophyta</taxon>
        <taxon>Tracheophyta</taxon>
        <taxon>Spermatophyta</taxon>
        <taxon>Magnoliopsida</taxon>
        <taxon>Liliopsida</taxon>
        <taxon>Poales</taxon>
        <taxon>Poaceae</taxon>
        <taxon>BOP clade</taxon>
        <taxon>Pooideae</taxon>
        <taxon>Triticodae</taxon>
        <taxon>Triticeae</taxon>
        <taxon>Triticinae</taxon>
        <taxon>Triticum</taxon>
    </lineage>
</organism>